<dbReference type="InterPro" id="IPR052922">
    <property type="entry name" value="Cytidylate_Kinase-2"/>
</dbReference>
<dbReference type="EMBL" id="JACIJG010000031">
    <property type="protein sequence ID" value="MBB5704439.1"/>
    <property type="molecule type" value="Genomic_DNA"/>
</dbReference>
<comment type="caution">
    <text evidence="1">The sequence shown here is derived from an EMBL/GenBank/DDBJ whole genome shotgun (WGS) entry which is preliminary data.</text>
</comment>
<gene>
    <name evidence="1" type="ORF">FHS76_004357</name>
</gene>
<evidence type="ECO:0000313" key="2">
    <source>
        <dbReference type="Proteomes" id="UP000555546"/>
    </source>
</evidence>
<dbReference type="RefSeq" id="WP_235992831.1">
    <property type="nucleotide sequence ID" value="NZ_JACIJG010000031.1"/>
</dbReference>
<proteinExistence type="predicted"/>
<name>A0A7W9B1C8_9HYPH</name>
<dbReference type="InterPro" id="IPR027417">
    <property type="entry name" value="P-loop_NTPase"/>
</dbReference>
<dbReference type="PANTHER" id="PTHR37816:SF1">
    <property type="entry name" value="TOXIN"/>
    <property type="match status" value="1"/>
</dbReference>
<keyword evidence="1" id="KW-0808">Transferase</keyword>
<dbReference type="AlphaFoldDB" id="A0A7W9B1C8"/>
<dbReference type="Gene3D" id="3.40.50.300">
    <property type="entry name" value="P-loop containing nucleotide triphosphate hydrolases"/>
    <property type="match status" value="1"/>
</dbReference>
<dbReference type="PANTHER" id="PTHR37816">
    <property type="entry name" value="YALI0E33011P"/>
    <property type="match status" value="1"/>
</dbReference>
<sequence length="66" mass="7234">MIKRIMVIGGAGSGKSSLARTLGEISGLPVIHVDVLYWQPGWTMRPQDEIRHPATSSSTICKNRTK</sequence>
<dbReference type="GO" id="GO:0016301">
    <property type="term" value="F:kinase activity"/>
    <property type="evidence" value="ECO:0007669"/>
    <property type="project" value="UniProtKB-KW"/>
</dbReference>
<keyword evidence="2" id="KW-1185">Reference proteome</keyword>
<organism evidence="1 2">
    <name type="scientific">Brucella daejeonensis</name>
    <dbReference type="NCBI Taxonomy" id="659015"/>
    <lineage>
        <taxon>Bacteria</taxon>
        <taxon>Pseudomonadati</taxon>
        <taxon>Pseudomonadota</taxon>
        <taxon>Alphaproteobacteria</taxon>
        <taxon>Hyphomicrobiales</taxon>
        <taxon>Brucellaceae</taxon>
        <taxon>Brucella/Ochrobactrum group</taxon>
        <taxon>Brucella</taxon>
    </lineage>
</organism>
<accession>A0A7W9B1C8</accession>
<keyword evidence="1" id="KW-0418">Kinase</keyword>
<dbReference type="Proteomes" id="UP000555546">
    <property type="component" value="Unassembled WGS sequence"/>
</dbReference>
<evidence type="ECO:0000313" key="1">
    <source>
        <dbReference type="EMBL" id="MBB5704439.1"/>
    </source>
</evidence>
<dbReference type="SUPFAM" id="SSF52540">
    <property type="entry name" value="P-loop containing nucleoside triphosphate hydrolases"/>
    <property type="match status" value="1"/>
</dbReference>
<protein>
    <submittedName>
        <fullName evidence="1">Adenylate kinase family enzyme</fullName>
    </submittedName>
</protein>
<reference evidence="1 2" key="1">
    <citation type="submission" date="2020-08" db="EMBL/GenBank/DDBJ databases">
        <title>Genomic Encyclopedia of Type Strains, Phase IV (KMG-IV): sequencing the most valuable type-strain genomes for metagenomic binning, comparative biology and taxonomic classification.</title>
        <authorList>
            <person name="Goeker M."/>
        </authorList>
    </citation>
    <scope>NUCLEOTIDE SEQUENCE [LARGE SCALE GENOMIC DNA]</scope>
    <source>
        <strain evidence="1 2">DSM 26944</strain>
    </source>
</reference>